<keyword evidence="5" id="KW-0406">Ion transport</keyword>
<feature type="transmembrane region" description="Helical" evidence="8">
    <location>
        <begin position="567"/>
        <end position="586"/>
    </location>
</feature>
<evidence type="ECO:0000256" key="4">
    <source>
        <dbReference type="ARBA" id="ARBA00023043"/>
    </source>
</evidence>
<organism evidence="9 10">
    <name type="scientific">Zophobas morio</name>
    <dbReference type="NCBI Taxonomy" id="2755281"/>
    <lineage>
        <taxon>Eukaryota</taxon>
        <taxon>Metazoa</taxon>
        <taxon>Ecdysozoa</taxon>
        <taxon>Arthropoda</taxon>
        <taxon>Hexapoda</taxon>
        <taxon>Insecta</taxon>
        <taxon>Pterygota</taxon>
        <taxon>Neoptera</taxon>
        <taxon>Endopterygota</taxon>
        <taxon>Coleoptera</taxon>
        <taxon>Polyphaga</taxon>
        <taxon>Cucujiformia</taxon>
        <taxon>Tenebrionidae</taxon>
        <taxon>Zophobas</taxon>
    </lineage>
</organism>
<evidence type="ECO:0000256" key="1">
    <source>
        <dbReference type="ARBA" id="ARBA00022448"/>
    </source>
</evidence>
<dbReference type="SMART" id="SM00248">
    <property type="entry name" value="ANK"/>
    <property type="match status" value="5"/>
</dbReference>
<keyword evidence="1" id="KW-0813">Transport</keyword>
<keyword evidence="2" id="KW-0716">Sensory transduction</keyword>
<evidence type="ECO:0000313" key="9">
    <source>
        <dbReference type="EMBL" id="KAJ3659682.1"/>
    </source>
</evidence>
<dbReference type="SUPFAM" id="SSF48403">
    <property type="entry name" value="Ankyrin repeat"/>
    <property type="match status" value="1"/>
</dbReference>
<evidence type="ECO:0000256" key="8">
    <source>
        <dbReference type="SAM" id="Phobius"/>
    </source>
</evidence>
<sequence>MCEESAFINMEQEQENYKKIDEERPNFFKIVRKLAMTCNKYKINFKEIERLKEKHEILRKLEILNRLDETCFDSPQSKLCFKKDMLREVLPKFYEECDNDKIDLWFFGAATCNLEKLEEIARDCDIKYLRWPRHCDSALVFSLKYGNILDPNFLECVNILLGVGINVNEPDFNGRTALDIVCELYEDNKNDEMVLEKLKKLVSMLLKQDVYQHLLMKKTKQILQTFQQENKNSISQIKERHNSNETEKLQLFAWIGKERTQEFLRFRDIRNFVDCDNGEYTLLQFACKKSKNMHPVVKFLVDNGANINNVTEVSNITPLEIAARKNHERSFEEILKNKNLKITQSMFNNFVKWRSCPMNLKIFNAFLESDKLDPNFTYETTGNTPLHYATRFRHKVAIQKLLKRSPQTLFVENKNGKTALDITDAQDLEKYFDFCVVLDRYALDFSATDYKMLFRFKSLINSRNSENDEVAIVSRISKRKHLEQLLIHPLIHTFIVLKWSKMEKYYWMILLLQGLLFLALSVCFYSLSDSCQPKFKMCIFFTILNFVLKLGIVFGHRCWIFNNLRMLTMYECGEVLLMLTLFGSFFSAECRAFAFIEMSLLFLLTVGYHPKIAKWSVMLKKVFESFTLLMIFFTLIIIAFAAAFHVLFKDTEHKFFTSIGKSIFITSVMITGEFNVGEVDFNSSNFGGYILFLIFAIFMALVIVNFWTGVAVTDIGTIQQDADVNAFKNVITFMAFVERRIYAYKIVRKFLPCSLLFVKTKTEKYEVDFYINKKNQFEGRKNFPTNVGQNCLEKIKDFNSRRQNDLDAKHILLKLEEMTKILNEVMKTGIRNENYLRKKNIHKKNWLDPYVSSSELIPKSYGVYRKDHNFEATGRSRGGEVLLALHEKFNATGIDLSNFCFPDLIAVVGCTLCCQSLKICILVVYVPPDVSVEDFEYFADCVENLLIKYDKYLLIGDLNVPNFLGKTNDAKSNYVHNMVSFLNIVQSNTILNCDGRLLDLVFSNLSNYIVTREDNPILPEDKYHPALYITVNVVEGSFVNFPGGSNDKDYSFSKANFPALYEDLLTVDWSSIYSITDANNACNVFYKIINNVLDKHVPSVKYSKPRYPKWYSDELKVFPLAAMTHANVDSFRGSKFNFCDHRFKKKN</sequence>
<comment type="caution">
    <text evidence="9">The sequence shown here is derived from an EMBL/GenBank/DDBJ whole genome shotgun (WGS) entry which is preliminary data.</text>
</comment>
<dbReference type="InterPro" id="IPR036770">
    <property type="entry name" value="Ankyrin_rpt-contain_sf"/>
</dbReference>
<keyword evidence="8" id="KW-0472">Membrane</keyword>
<feature type="transmembrane region" description="Helical" evidence="8">
    <location>
        <begin position="622"/>
        <end position="648"/>
    </location>
</feature>
<feature type="transmembrane region" description="Helical" evidence="8">
    <location>
        <begin position="539"/>
        <end position="560"/>
    </location>
</feature>
<protein>
    <submittedName>
        <fullName evidence="9">Uncharacterized protein</fullName>
    </submittedName>
</protein>
<feature type="repeat" description="ANK" evidence="7">
    <location>
        <begin position="278"/>
        <end position="312"/>
    </location>
</feature>
<dbReference type="EMBL" id="JALNTZ010000003">
    <property type="protein sequence ID" value="KAJ3659682.1"/>
    <property type="molecule type" value="Genomic_DNA"/>
</dbReference>
<feature type="transmembrane region" description="Helical" evidence="8">
    <location>
        <begin position="686"/>
        <end position="707"/>
    </location>
</feature>
<dbReference type="GO" id="GO:1902495">
    <property type="term" value="C:transmembrane transporter complex"/>
    <property type="evidence" value="ECO:0007669"/>
    <property type="project" value="TreeGrafter"/>
</dbReference>
<evidence type="ECO:0000256" key="2">
    <source>
        <dbReference type="ARBA" id="ARBA00022606"/>
    </source>
</evidence>
<dbReference type="SUPFAM" id="SSF56219">
    <property type="entry name" value="DNase I-like"/>
    <property type="match status" value="1"/>
</dbReference>
<keyword evidence="3" id="KW-0677">Repeat</keyword>
<proteinExistence type="predicted"/>
<reference evidence="9" key="1">
    <citation type="journal article" date="2023" name="G3 (Bethesda)">
        <title>Whole genome assemblies of Zophobas morio and Tenebrio molitor.</title>
        <authorList>
            <person name="Kaur S."/>
            <person name="Stinson S.A."/>
            <person name="diCenzo G.C."/>
        </authorList>
    </citation>
    <scope>NUCLEOTIDE SEQUENCE</scope>
    <source>
        <strain evidence="9">QUZm001</strain>
    </source>
</reference>
<evidence type="ECO:0000256" key="7">
    <source>
        <dbReference type="PROSITE-ProRule" id="PRU00023"/>
    </source>
</evidence>
<dbReference type="Gene3D" id="3.60.10.10">
    <property type="entry name" value="Endonuclease/exonuclease/phosphatase"/>
    <property type="match status" value="1"/>
</dbReference>
<name>A0AA38ITF3_9CUCU</name>
<dbReference type="InterPro" id="IPR052076">
    <property type="entry name" value="TRP_cation_channel"/>
</dbReference>
<dbReference type="Pfam" id="PF12796">
    <property type="entry name" value="Ank_2"/>
    <property type="match status" value="1"/>
</dbReference>
<keyword evidence="6" id="KW-0407">Ion channel</keyword>
<dbReference type="PANTHER" id="PTHR47143:SF4">
    <property type="entry name" value="TRANSIENT RECEPTOR POTENTIAL CATION CHANNEL PROTEIN PAINLESS"/>
    <property type="match status" value="1"/>
</dbReference>
<feature type="transmembrane region" description="Helical" evidence="8">
    <location>
        <begin position="505"/>
        <end position="527"/>
    </location>
</feature>
<evidence type="ECO:0000313" key="10">
    <source>
        <dbReference type="Proteomes" id="UP001168821"/>
    </source>
</evidence>
<evidence type="ECO:0000256" key="6">
    <source>
        <dbReference type="ARBA" id="ARBA00023303"/>
    </source>
</evidence>
<dbReference type="PANTHER" id="PTHR47143">
    <property type="entry name" value="TRANSIENT RECEPTOR POTENTIAL CATION CHANNEL PROTEIN PAINLESS"/>
    <property type="match status" value="1"/>
</dbReference>
<dbReference type="GO" id="GO:0034220">
    <property type="term" value="P:monoatomic ion transmembrane transport"/>
    <property type="evidence" value="ECO:0007669"/>
    <property type="project" value="UniProtKB-KW"/>
</dbReference>
<keyword evidence="8" id="KW-1133">Transmembrane helix</keyword>
<evidence type="ECO:0000256" key="5">
    <source>
        <dbReference type="ARBA" id="ARBA00023065"/>
    </source>
</evidence>
<gene>
    <name evidence="9" type="ORF">Zmor_011357</name>
</gene>
<dbReference type="GO" id="GO:0022857">
    <property type="term" value="F:transmembrane transporter activity"/>
    <property type="evidence" value="ECO:0007669"/>
    <property type="project" value="TreeGrafter"/>
</dbReference>
<dbReference type="PROSITE" id="PS50088">
    <property type="entry name" value="ANK_REPEAT"/>
    <property type="match status" value="1"/>
</dbReference>
<keyword evidence="8" id="KW-0812">Transmembrane</keyword>
<accession>A0AA38ITF3</accession>
<dbReference type="AlphaFoldDB" id="A0AA38ITF3"/>
<dbReference type="Gene3D" id="1.25.40.20">
    <property type="entry name" value="Ankyrin repeat-containing domain"/>
    <property type="match status" value="2"/>
</dbReference>
<evidence type="ECO:0000256" key="3">
    <source>
        <dbReference type="ARBA" id="ARBA00022737"/>
    </source>
</evidence>
<keyword evidence="10" id="KW-1185">Reference proteome</keyword>
<dbReference type="Proteomes" id="UP001168821">
    <property type="component" value="Unassembled WGS sequence"/>
</dbReference>
<dbReference type="InterPro" id="IPR036691">
    <property type="entry name" value="Endo/exonu/phosph_ase_sf"/>
</dbReference>
<keyword evidence="4 7" id="KW-0040">ANK repeat</keyword>
<dbReference type="InterPro" id="IPR002110">
    <property type="entry name" value="Ankyrin_rpt"/>
</dbReference>
<feature type="transmembrane region" description="Helical" evidence="8">
    <location>
        <begin position="592"/>
        <end position="610"/>
    </location>
</feature>